<evidence type="ECO:0000256" key="1">
    <source>
        <dbReference type="SAM" id="Coils"/>
    </source>
</evidence>
<gene>
    <name evidence="2" type="ORF">JP32_09275</name>
</gene>
<dbReference type="RefSeq" id="WP_039084483.1">
    <property type="nucleotide sequence ID" value="NZ_JPXS01000049.1"/>
</dbReference>
<organism evidence="2 3">
    <name type="scientific">Gallibacterium anatis</name>
    <dbReference type="NCBI Taxonomy" id="750"/>
    <lineage>
        <taxon>Bacteria</taxon>
        <taxon>Pseudomonadati</taxon>
        <taxon>Pseudomonadota</taxon>
        <taxon>Gammaproteobacteria</taxon>
        <taxon>Pasteurellales</taxon>
        <taxon>Pasteurellaceae</taxon>
        <taxon>Gallibacterium</taxon>
    </lineage>
</organism>
<proteinExistence type="predicted"/>
<accession>A0A0A2XGX4</accession>
<evidence type="ECO:0000313" key="3">
    <source>
        <dbReference type="Proteomes" id="UP000030526"/>
    </source>
</evidence>
<feature type="coiled-coil region" evidence="1">
    <location>
        <begin position="56"/>
        <end position="83"/>
    </location>
</feature>
<dbReference type="EMBL" id="JPXS01000049">
    <property type="protein sequence ID" value="KGQ30222.1"/>
    <property type="molecule type" value="Genomic_DNA"/>
</dbReference>
<reference evidence="2 3" key="1">
    <citation type="submission" date="2014-08" db="EMBL/GenBank/DDBJ databases">
        <title>Chaperone-usher fimbriae in a diverse selection of Gallibacterium genomes.</title>
        <authorList>
            <person name="Kudirkiene E."/>
            <person name="Bager R.J."/>
            <person name="Johnson T.J."/>
            <person name="Bojesen A.M."/>
        </authorList>
    </citation>
    <scope>NUCLEOTIDE SEQUENCE [LARGE SCALE GENOMIC DNA]</scope>
    <source>
        <strain evidence="2 3">20558/3kl.</strain>
    </source>
</reference>
<keyword evidence="1" id="KW-0175">Coiled coil</keyword>
<comment type="caution">
    <text evidence="2">The sequence shown here is derived from an EMBL/GenBank/DDBJ whole genome shotgun (WGS) entry which is preliminary data.</text>
</comment>
<sequence length="121" mass="12949">MTTSQTKIKLGEIKGLITQIKALSEAGGLNAVSMVEQGTSKPVSRTGIFKSINTIAALAEIEMQELAESIEQAKTLLDIAITQSGQVTDKDGKPLSVEEVLELAFDVLTEAETHLNTLINH</sequence>
<dbReference type="Proteomes" id="UP000030526">
    <property type="component" value="Unassembled WGS sequence"/>
</dbReference>
<dbReference type="AlphaFoldDB" id="A0A0A2XGX4"/>
<name>A0A0A2XGX4_9PAST</name>
<evidence type="ECO:0000313" key="2">
    <source>
        <dbReference type="EMBL" id="KGQ30222.1"/>
    </source>
</evidence>
<protein>
    <submittedName>
        <fullName evidence="2">Uncharacterized protein</fullName>
    </submittedName>
</protein>